<dbReference type="InterPro" id="IPR008201">
    <property type="entry name" value="HepT-like"/>
</dbReference>
<sequence>MKRKASLYIKDIIDSITKIEEFVGNMNFKDFTTDDKTSSAVIRKLEIIGEATKQLPESIRNRFKEIPWPAMAKTRDKIIHFYHGVDYEIIWEIIKKDLPLLKSKLAKIYDLLLKEEHSK</sequence>
<accession>A0ABX7S8T5</accession>
<evidence type="ECO:0000256" key="3">
    <source>
        <dbReference type="ARBA" id="ARBA00022722"/>
    </source>
</evidence>
<keyword evidence="1" id="KW-0597">Phosphoprotein</keyword>
<keyword evidence="4" id="KW-0547">Nucleotide-binding</keyword>
<evidence type="ECO:0000256" key="6">
    <source>
        <dbReference type="ARBA" id="ARBA00024207"/>
    </source>
</evidence>
<dbReference type="PANTHER" id="PTHR34139">
    <property type="entry name" value="UPF0331 PROTEIN MJ0127"/>
    <property type="match status" value="1"/>
</dbReference>
<keyword evidence="8" id="KW-1185">Reference proteome</keyword>
<keyword evidence="2" id="KW-1277">Toxin-antitoxin system</keyword>
<proteinExistence type="inferred from homology"/>
<dbReference type="InterPro" id="IPR037038">
    <property type="entry name" value="HepT-like_sf"/>
</dbReference>
<dbReference type="Pfam" id="PF01934">
    <property type="entry name" value="HepT-like"/>
    <property type="match status" value="1"/>
</dbReference>
<evidence type="ECO:0000256" key="1">
    <source>
        <dbReference type="ARBA" id="ARBA00022553"/>
    </source>
</evidence>
<reference evidence="7 8" key="1">
    <citation type="submission" date="2021-03" db="EMBL/GenBank/DDBJ databases">
        <title>Thermosipho ferrireducens sp.nov., an anaerobic thermophilic iron-reducing bacterium isolated from a deep-sea hydrothermal sulfide deposits.</title>
        <authorList>
            <person name="Zeng X."/>
            <person name="Chen Y."/>
            <person name="Shao Z."/>
        </authorList>
    </citation>
    <scope>NUCLEOTIDE SEQUENCE [LARGE SCALE GENOMIC DNA]</scope>
    <source>
        <strain evidence="7 8">JL129W03</strain>
    </source>
</reference>
<gene>
    <name evidence="7" type="ORF">JYK00_01345</name>
</gene>
<evidence type="ECO:0000313" key="8">
    <source>
        <dbReference type="Proteomes" id="UP000671862"/>
    </source>
</evidence>
<dbReference type="Gene3D" id="1.20.120.580">
    <property type="entry name" value="bsu32300-like"/>
    <property type="match status" value="1"/>
</dbReference>
<organism evidence="7 8">
    <name type="scientific">Thermosipho ferrireducens</name>
    <dbReference type="NCBI Taxonomy" id="2571116"/>
    <lineage>
        <taxon>Bacteria</taxon>
        <taxon>Thermotogati</taxon>
        <taxon>Thermotogota</taxon>
        <taxon>Thermotogae</taxon>
        <taxon>Thermotogales</taxon>
        <taxon>Fervidobacteriaceae</taxon>
        <taxon>Thermosipho</taxon>
    </lineage>
</organism>
<evidence type="ECO:0000256" key="5">
    <source>
        <dbReference type="ARBA" id="ARBA00022801"/>
    </source>
</evidence>
<keyword evidence="3" id="KW-0540">Nuclease</keyword>
<protein>
    <submittedName>
        <fullName evidence="7">DUF86 domain-containing protein</fullName>
    </submittedName>
</protein>
<evidence type="ECO:0000313" key="7">
    <source>
        <dbReference type="EMBL" id="QTA38215.1"/>
    </source>
</evidence>
<evidence type="ECO:0000256" key="4">
    <source>
        <dbReference type="ARBA" id="ARBA00022741"/>
    </source>
</evidence>
<keyword evidence="5" id="KW-0378">Hydrolase</keyword>
<dbReference type="EMBL" id="CP071446">
    <property type="protein sequence ID" value="QTA38215.1"/>
    <property type="molecule type" value="Genomic_DNA"/>
</dbReference>
<comment type="similarity">
    <text evidence="6">Belongs to the HepT RNase toxin family.</text>
</comment>
<dbReference type="PANTHER" id="PTHR34139:SF1">
    <property type="entry name" value="RNASE MJ1380-RELATED"/>
    <property type="match status" value="1"/>
</dbReference>
<dbReference type="Proteomes" id="UP000671862">
    <property type="component" value="Chromosome"/>
</dbReference>
<dbReference type="InterPro" id="IPR051813">
    <property type="entry name" value="HepT_RNase_toxin"/>
</dbReference>
<name>A0ABX7S8T5_9BACT</name>
<evidence type="ECO:0000256" key="2">
    <source>
        <dbReference type="ARBA" id="ARBA00022649"/>
    </source>
</evidence>
<dbReference type="RefSeq" id="WP_207566935.1">
    <property type="nucleotide sequence ID" value="NZ_CP071446.1"/>
</dbReference>